<accession>A0A139HUG7</accession>
<dbReference type="InterPro" id="IPR042563">
    <property type="entry name" value="Ribosomal_protein_eS8_euk"/>
</dbReference>
<dbReference type="GO" id="GO:0006412">
    <property type="term" value="P:translation"/>
    <property type="evidence" value="ECO:0007669"/>
    <property type="project" value="InterPro"/>
</dbReference>
<feature type="compositionally biased region" description="Basic and acidic residues" evidence="5">
    <location>
        <begin position="252"/>
        <end position="261"/>
    </location>
</feature>
<reference evidence="6 7" key="1">
    <citation type="submission" date="2015-07" db="EMBL/GenBank/DDBJ databases">
        <title>Comparative genomics of the Sigatoka disease complex on banana suggests a link between parallel evolutionary changes in Pseudocercospora fijiensis and Pseudocercospora eumusae and increased virulence on the banana host.</title>
        <authorList>
            <person name="Chang T.-C."/>
            <person name="Salvucci A."/>
            <person name="Crous P.W."/>
            <person name="Stergiopoulos I."/>
        </authorList>
    </citation>
    <scope>NUCLEOTIDE SEQUENCE [LARGE SCALE GENOMIC DNA]</scope>
    <source>
        <strain evidence="6 7">CBS 114824</strain>
    </source>
</reference>
<feature type="compositionally biased region" description="Polar residues" evidence="5">
    <location>
        <begin position="272"/>
        <end position="281"/>
    </location>
</feature>
<proteinExistence type="inferred from homology"/>
<dbReference type="InterPro" id="IPR014848">
    <property type="entry name" value="Rgp1"/>
</dbReference>
<evidence type="ECO:0000256" key="2">
    <source>
        <dbReference type="ARBA" id="ARBA00022980"/>
    </source>
</evidence>
<evidence type="ECO:0000256" key="5">
    <source>
        <dbReference type="SAM" id="MobiDB-lite"/>
    </source>
</evidence>
<dbReference type="GO" id="GO:0005840">
    <property type="term" value="C:ribosome"/>
    <property type="evidence" value="ECO:0007669"/>
    <property type="project" value="UniProtKB-KW"/>
</dbReference>
<keyword evidence="2 4" id="KW-0689">Ribosomal protein</keyword>
<organism evidence="6 7">
    <name type="scientific">Pseudocercospora eumusae</name>
    <dbReference type="NCBI Taxonomy" id="321146"/>
    <lineage>
        <taxon>Eukaryota</taxon>
        <taxon>Fungi</taxon>
        <taxon>Dikarya</taxon>
        <taxon>Ascomycota</taxon>
        <taxon>Pezizomycotina</taxon>
        <taxon>Dothideomycetes</taxon>
        <taxon>Dothideomycetidae</taxon>
        <taxon>Mycosphaerellales</taxon>
        <taxon>Mycosphaerellaceae</taxon>
        <taxon>Pseudocercospora</taxon>
    </lineage>
</organism>
<dbReference type="Gene3D" id="1.10.168.20">
    <property type="entry name" value="Ribosomal protein S8e, subdomain"/>
    <property type="match status" value="1"/>
</dbReference>
<evidence type="ECO:0000313" key="6">
    <source>
        <dbReference type="EMBL" id="KXT06110.1"/>
    </source>
</evidence>
<dbReference type="STRING" id="321146.A0A139HUG7"/>
<dbReference type="PANTHER" id="PTHR12507">
    <property type="entry name" value="REDUCED GROWTH PHENOTYPE 1 RGP1, YEAST -RELATED"/>
    <property type="match status" value="1"/>
</dbReference>
<feature type="region of interest" description="Disordered" evidence="5">
    <location>
        <begin position="1059"/>
        <end position="1083"/>
    </location>
</feature>
<feature type="region of interest" description="Disordered" evidence="5">
    <location>
        <begin position="922"/>
        <end position="953"/>
    </location>
</feature>
<dbReference type="GO" id="GO:1990904">
    <property type="term" value="C:ribonucleoprotein complex"/>
    <property type="evidence" value="ECO:0007669"/>
    <property type="project" value="UniProtKB-KW"/>
</dbReference>
<dbReference type="AlphaFoldDB" id="A0A139HUG7"/>
<feature type="compositionally biased region" description="Polar residues" evidence="5">
    <location>
        <begin position="118"/>
        <end position="135"/>
    </location>
</feature>
<feature type="region of interest" description="Disordered" evidence="5">
    <location>
        <begin position="624"/>
        <end position="648"/>
    </location>
</feature>
<evidence type="ECO:0000256" key="3">
    <source>
        <dbReference type="ARBA" id="ARBA00023274"/>
    </source>
</evidence>
<evidence type="ECO:0000256" key="4">
    <source>
        <dbReference type="RuleBase" id="RU000669"/>
    </source>
</evidence>
<dbReference type="Gene3D" id="2.60.40.640">
    <property type="match status" value="1"/>
</dbReference>
<name>A0A139HUG7_9PEZI</name>
<feature type="region of interest" description="Disordered" evidence="5">
    <location>
        <begin position="577"/>
        <end position="607"/>
    </location>
</feature>
<protein>
    <recommendedName>
        <fullName evidence="4">40S ribosomal protein S8</fullName>
    </recommendedName>
</protein>
<dbReference type="Pfam" id="PF08737">
    <property type="entry name" value="Rgp1"/>
    <property type="match status" value="1"/>
</dbReference>
<dbReference type="InterPro" id="IPR014752">
    <property type="entry name" value="Arrestin-like_C"/>
</dbReference>
<dbReference type="OrthoDB" id="1918at2759"/>
<feature type="compositionally biased region" description="Polar residues" evidence="5">
    <location>
        <begin position="178"/>
        <end position="192"/>
    </location>
</feature>
<evidence type="ECO:0000256" key="1">
    <source>
        <dbReference type="ARBA" id="ARBA00005257"/>
    </source>
</evidence>
<feature type="compositionally biased region" description="Polar residues" evidence="5">
    <location>
        <begin position="330"/>
        <end position="342"/>
    </location>
</feature>
<comment type="caution">
    <text evidence="6">The sequence shown here is derived from an EMBL/GenBank/DDBJ whole genome shotgun (WGS) entry which is preliminary data.</text>
</comment>
<dbReference type="Proteomes" id="UP000070133">
    <property type="component" value="Unassembled WGS sequence"/>
</dbReference>
<comment type="similarity">
    <text evidence="1 4">Belongs to the eukaryotic ribosomal protein eS8 family.</text>
</comment>
<dbReference type="NCBIfam" id="TIGR00307">
    <property type="entry name" value="eS8"/>
    <property type="match status" value="1"/>
</dbReference>
<sequence>MPPLPPSQSNIRAYVRWKEPTVYAGEEIECIITFKNTAKLSSRRKENELNGNGNSTTHSRRTSLVPGSVPHSRKSSAQVSKPVPLSRAPSTTAASTRGGPVGRGHRPTLSLNVVGASSRGSNGPPSSYQAPTPGSTKPGAGHGRSLSIMSMGSEAVSEGRMPTSALGKRPVKAHGRSASLQYTPSLSAQSPATFGMLSPRQPSPLYEATTPPIETDPSGQPIPIRPGRRRPGTHSTGNTPQLTRQSSLRKHASAEEQDKSSFQDFKFPASPPTSATIQPTVEPQAGSRPKLGRSPSMMHSGKRQVSPRPPDAWQAGGMSSLNPISRVMSEPSQEGTPRTSSEFYGMSNHSDETLTSEIPSQQTFGRLLPKFSHSRQASRSPQSRPAEPETLMMAYAQTMGSFTLDGGLVNTAPFEEVKRKGVQSGGGVVGVERSKRSSGLFGALGWGNIGESLGGLLGGDEMSSMAQMKASAGSKTIPLLSTPQSLLFVDLRLAPGESRSYSYRFSLPRGLPPSHRGRAIKVAYHLALSVQRPEGQQVKSVEVPFRVLGSYDSRGDLLGHDLMSPYVLLQDAAQTMSVLPDPTTPDGRPQFQSAKEPKSKKTPKQGLEDFLRYTERLLERPVDENGILLSPTSPVSPPSPSLSRHSSMIETPPANIREAIDFAILRSNLVHGNGNSGQPGSQSANRFNIARSGEPVAVLTILRPAYRIGEAVTGTLDFTAPSAAADAESQAPTYSVLIELESAEHVDPSLALRSASSINRVTRRVYAAVRENTIFARQISFNLTIPPNAVPTFETTGVNLNWRLKVEFTTQRHVQGLGIEGNGGSDEERDLFEEFVSDERGTVCVGKERLPADTFEIAVPLKVYGSVGIDGMSAETPVLKQRIKHQLKMQLLAFVRTWLSAHLDHLEFHDDTRHRPTHLAHPVKTSQSTLHQHRNHGVHISRDSRHKRSASGAKRAYYRKKRAFEKGRQPANTRIGAKRVHLVRTRGGNRKFRALRLDSGNFSWGSEGIARKVRVIGVAFHPSNNELVRTNTLTKSAIIQVDAAPFRQWYEAHYGQPLGRRRQAKTETEEVKKSKSVEKKQQERHKALGKVEAALERQFEAGRLYAVVASRPGQSGRVDGYILEGEELAFYQRAIRK</sequence>
<gene>
    <name evidence="6" type="ORF">AC578_1324</name>
</gene>
<keyword evidence="3 4" id="KW-0687">Ribonucleoprotein</keyword>
<dbReference type="InterPro" id="IPR022309">
    <property type="entry name" value="Ribosomal_Se8/biogenesis_NSA2"/>
</dbReference>
<dbReference type="CDD" id="cd11380">
    <property type="entry name" value="Ribosomal_S8e_like"/>
    <property type="match status" value="1"/>
</dbReference>
<keyword evidence="7" id="KW-1185">Reference proteome</keyword>
<feature type="compositionally biased region" description="Basic and acidic residues" evidence="5">
    <location>
        <begin position="1064"/>
        <end position="1083"/>
    </location>
</feature>
<feature type="compositionally biased region" description="Polar residues" evidence="5">
    <location>
        <begin position="233"/>
        <end position="246"/>
    </location>
</feature>
<evidence type="ECO:0000313" key="7">
    <source>
        <dbReference type="Proteomes" id="UP000070133"/>
    </source>
</evidence>
<feature type="compositionally biased region" description="Basic residues" evidence="5">
    <location>
        <begin position="931"/>
        <end position="949"/>
    </location>
</feature>
<dbReference type="InterPro" id="IPR001047">
    <property type="entry name" value="Ribosomal_eS8"/>
</dbReference>
<dbReference type="EMBL" id="LFZN01000008">
    <property type="protein sequence ID" value="KXT06110.1"/>
    <property type="molecule type" value="Genomic_DNA"/>
</dbReference>
<dbReference type="FunFam" id="1.10.168.20:FF:000001">
    <property type="entry name" value="40S ribosomal protein S8"/>
    <property type="match status" value="1"/>
</dbReference>
<feature type="region of interest" description="Disordered" evidence="5">
    <location>
        <begin position="42"/>
        <end position="354"/>
    </location>
</feature>
<dbReference type="Gene3D" id="3.10.290.70">
    <property type="match status" value="1"/>
</dbReference>
<dbReference type="GO" id="GO:0003735">
    <property type="term" value="F:structural constituent of ribosome"/>
    <property type="evidence" value="ECO:0007669"/>
    <property type="project" value="InterPro"/>
</dbReference>
<dbReference type="Pfam" id="PF01201">
    <property type="entry name" value="Ribosomal_S8e"/>
    <property type="match status" value="1"/>
</dbReference>